<dbReference type="Gene3D" id="3.50.50.60">
    <property type="entry name" value="FAD/NAD(P)-binding domain"/>
    <property type="match status" value="1"/>
</dbReference>
<feature type="domain" description="Cilia- and flagella-associated protein 61 N-terminal" evidence="1">
    <location>
        <begin position="16"/>
        <end position="278"/>
    </location>
</feature>
<evidence type="ECO:0000313" key="4">
    <source>
        <dbReference type="Proteomes" id="UP000653454"/>
    </source>
</evidence>
<dbReference type="Pfam" id="PF23150">
    <property type="entry name" value="CFAP61_dimer"/>
    <property type="match status" value="1"/>
</dbReference>
<dbReference type="InterPro" id="IPR016181">
    <property type="entry name" value="Acyl_CoA_acyltransferase"/>
</dbReference>
<sequence length="1348" mass="154520">MSIFFDFEVGANGRRFRRAVDADKADIEKIWNKVHTAALFGDVDIGSLIELSVIAIVLVDDALTVTGFLALCDHPNVPSVEPSGWETWVRNMFRRFFLARNTLFIHFVCSTEAVADFFLEEALSTVFMNDGYLRQVVLVVPPLCPPDTVNRYKKIKSGFLRKFHSVDQHKYGHIPDRGLYLYVAFRTDFCPKLKVRRCVEEDNDDILKLLANKSPKLIEIYGLYYISEIIGRHKDSGRHIIVAESDEQAVGVMCLNSTVNYELLQDMYELRPYFGLVTATAKEKEHLRQQNSLMETFGEPILNGCWSPFQTMHKIKVNRSKADSKSNEKVIRVDSITTVNFDDGDATPDLDGLCIRRDSSMDDNNSEDKVLFQHRVSIDQQTVSMDLGSLFLEEEPFEYEILNIEETLLSVPKSCSIFNEATTNASRRGSSSESKLPEEVARNLRFKKRSKDKKNIESPSMQNLLQSEYSGKNNSFCIELFDLRDDIDQRSALDLLEAAFEIMKDRDYCVIRTPCTEMNFPLLQHFCFVPAKNDIVSEYALYIAHRGSVLGKLRVRPAEFADIPQIAHLLSHVDGKETIYTIEHSIMGNRRHQAYVMQSGLFIVGVGILEPAEQIDFLLYKFNLGSFHNHKYHYRGRDQTAGFAALKSALIYPCFEPHFRFFARELLRYSGCSTLLWLTAYRNKWVAHKANCLVSSMVPIMPLKSNFDHVQLPALRRFSKMDKNSLAFSCWMFNKKLTSITKMNVDTRIVIVGASTAALGFINALLFSDASSYLTFTSVTIVSPHGLPYLRQSVEAAELMVPHYRHNSDGVMKSVPYTYYVNVVKGKMSGIDRKNKCIKLTNGSQCDYDMLFLFIGKQFQHPDYLESIFERERDIRLGNLPEYPGRMDVTKHSVEQDLLKLQCPGNVFIVNEVYTANAALNYVKSTQIIVYGAVIEAYCCITALLHINIPPSNIIFVEPFPPENPHRARVSAFCNVYVDQTVREVLANLQITVYSAHYFESWTLDESSHLVTHVDFLSTFRLVRLPCTAFFYYGKRGIDPHALVAINKAGIAYDGGILTDHNFKTSDPSVYSAGNATRYNRRYDADDKRQKYYNSYEIGKTLGVQVRNLLDPLFMEKDHGTDNGIICFVKPKVIVCTLPGNLQYLDVRPPAKKVPHYYIQSLEYKGVVLETFQTGHFKLHLSGSLQVDGITCLTSEKYNLENFKSLFGLSSVVLNNVYIRYKAKSVINFYEFFSSPWAMFLYHEQRDELFDTVRELITDTLTSGLRQNTSLQSDSQCSRYPELKSFDYDTPYFNNVTKAAFEWISDNELLMPMYLQPSHRTYFEYDIGNNPCFKKRKYELVRVLNYLY</sequence>
<dbReference type="InterPro" id="IPR032151">
    <property type="entry name" value="CFAP61_N"/>
</dbReference>
<name>A0A8S4G8B2_PLUXY</name>
<keyword evidence="4" id="KW-1185">Reference proteome</keyword>
<evidence type="ECO:0000259" key="1">
    <source>
        <dbReference type="Pfam" id="PF16092"/>
    </source>
</evidence>
<evidence type="ECO:0000259" key="2">
    <source>
        <dbReference type="Pfam" id="PF23150"/>
    </source>
</evidence>
<gene>
    <name evidence="3" type="ORF">PLXY2_LOCUS14125</name>
</gene>
<dbReference type="Pfam" id="PF16092">
    <property type="entry name" value="CFAP61_N"/>
    <property type="match status" value="1"/>
</dbReference>
<comment type="caution">
    <text evidence="3">The sequence shown here is derived from an EMBL/GenBank/DDBJ whole genome shotgun (WGS) entry which is preliminary data.</text>
</comment>
<feature type="domain" description="CFAP61 dimerisation" evidence="2">
    <location>
        <begin position="1128"/>
        <end position="1241"/>
    </location>
</feature>
<dbReference type="InterPro" id="IPR038884">
    <property type="entry name" value="CFAP61"/>
</dbReference>
<dbReference type="Proteomes" id="UP000653454">
    <property type="component" value="Unassembled WGS sequence"/>
</dbReference>
<dbReference type="SUPFAM" id="SSF55729">
    <property type="entry name" value="Acyl-CoA N-acyltransferases (Nat)"/>
    <property type="match status" value="1"/>
</dbReference>
<dbReference type="PANTHER" id="PTHR21178">
    <property type="entry name" value="CILIA- AND FLAGELLA-ASSOCIATED PROTEIN 61"/>
    <property type="match status" value="1"/>
</dbReference>
<dbReference type="InterPro" id="IPR056299">
    <property type="entry name" value="CFAP61_dimer"/>
</dbReference>
<accession>A0A8S4G8B2</accession>
<dbReference type="SUPFAM" id="SSF51905">
    <property type="entry name" value="FAD/NAD(P)-binding domain"/>
    <property type="match status" value="1"/>
</dbReference>
<dbReference type="InterPro" id="IPR036188">
    <property type="entry name" value="FAD/NAD-bd_sf"/>
</dbReference>
<protein>
    <submittedName>
        <fullName evidence="3">(diamondback moth) hypothetical protein</fullName>
    </submittedName>
</protein>
<evidence type="ECO:0000313" key="3">
    <source>
        <dbReference type="EMBL" id="CAG9135867.1"/>
    </source>
</evidence>
<dbReference type="PANTHER" id="PTHR21178:SF8">
    <property type="entry name" value="CILIA- AND FLAGELLA-ASSOCIATED PROTEIN 61"/>
    <property type="match status" value="1"/>
</dbReference>
<organism evidence="3 4">
    <name type="scientific">Plutella xylostella</name>
    <name type="common">Diamondback moth</name>
    <name type="synonym">Plutella maculipennis</name>
    <dbReference type="NCBI Taxonomy" id="51655"/>
    <lineage>
        <taxon>Eukaryota</taxon>
        <taxon>Metazoa</taxon>
        <taxon>Ecdysozoa</taxon>
        <taxon>Arthropoda</taxon>
        <taxon>Hexapoda</taxon>
        <taxon>Insecta</taxon>
        <taxon>Pterygota</taxon>
        <taxon>Neoptera</taxon>
        <taxon>Endopterygota</taxon>
        <taxon>Lepidoptera</taxon>
        <taxon>Glossata</taxon>
        <taxon>Ditrysia</taxon>
        <taxon>Yponomeutoidea</taxon>
        <taxon>Plutellidae</taxon>
        <taxon>Plutella</taxon>
    </lineage>
</organism>
<reference evidence="3" key="1">
    <citation type="submission" date="2020-11" db="EMBL/GenBank/DDBJ databases">
        <authorList>
            <person name="Whiteford S."/>
        </authorList>
    </citation>
    <scope>NUCLEOTIDE SEQUENCE</scope>
</reference>
<proteinExistence type="predicted"/>
<dbReference type="EMBL" id="CAJHNJ030000117">
    <property type="protein sequence ID" value="CAG9135867.1"/>
    <property type="molecule type" value="Genomic_DNA"/>
</dbReference>